<keyword evidence="1" id="KW-0812">Transmembrane</keyword>
<reference evidence="2" key="1">
    <citation type="submission" date="2018-02" db="EMBL/GenBank/DDBJ databases">
        <title>Rhizophora mucronata_Transcriptome.</title>
        <authorList>
            <person name="Meera S.P."/>
            <person name="Sreeshan A."/>
            <person name="Augustine A."/>
        </authorList>
    </citation>
    <scope>NUCLEOTIDE SEQUENCE</scope>
    <source>
        <tissue evidence="2">Leaf</tissue>
    </source>
</reference>
<dbReference type="AlphaFoldDB" id="A0A2P2PUI6"/>
<name>A0A2P2PUI6_RHIMU</name>
<evidence type="ECO:0000313" key="2">
    <source>
        <dbReference type="EMBL" id="MBX58390.1"/>
    </source>
</evidence>
<keyword evidence="1" id="KW-1133">Transmembrane helix</keyword>
<keyword evidence="1" id="KW-0472">Membrane</keyword>
<protein>
    <submittedName>
        <fullName evidence="2">Uncharacterized protein</fullName>
    </submittedName>
</protein>
<accession>A0A2P2PUI6</accession>
<feature type="transmembrane region" description="Helical" evidence="1">
    <location>
        <begin position="6"/>
        <end position="26"/>
    </location>
</feature>
<organism evidence="2">
    <name type="scientific">Rhizophora mucronata</name>
    <name type="common">Asiatic mangrove</name>
    <dbReference type="NCBI Taxonomy" id="61149"/>
    <lineage>
        <taxon>Eukaryota</taxon>
        <taxon>Viridiplantae</taxon>
        <taxon>Streptophyta</taxon>
        <taxon>Embryophyta</taxon>
        <taxon>Tracheophyta</taxon>
        <taxon>Spermatophyta</taxon>
        <taxon>Magnoliopsida</taxon>
        <taxon>eudicotyledons</taxon>
        <taxon>Gunneridae</taxon>
        <taxon>Pentapetalae</taxon>
        <taxon>rosids</taxon>
        <taxon>fabids</taxon>
        <taxon>Malpighiales</taxon>
        <taxon>Rhizophoraceae</taxon>
        <taxon>Rhizophora</taxon>
    </lineage>
</organism>
<proteinExistence type="predicted"/>
<sequence>MHKCHFGGWVWILSWLWSPTILYGSLWNIKYFVPRGTQVFSLFSHF</sequence>
<evidence type="ECO:0000256" key="1">
    <source>
        <dbReference type="SAM" id="Phobius"/>
    </source>
</evidence>
<dbReference type="EMBL" id="GGEC01077906">
    <property type="protein sequence ID" value="MBX58390.1"/>
    <property type="molecule type" value="Transcribed_RNA"/>
</dbReference>